<feature type="domain" description="Rhodanese" evidence="2">
    <location>
        <begin position="366"/>
        <end position="452"/>
    </location>
</feature>
<dbReference type="SMART" id="SM00450">
    <property type="entry name" value="RHOD"/>
    <property type="match status" value="1"/>
</dbReference>
<reference evidence="3 4" key="1">
    <citation type="submission" date="2021-03" db="EMBL/GenBank/DDBJ databases">
        <title>Genomic Encyclopedia of Type Strains, Phase IV (KMG-IV): sequencing the most valuable type-strain genomes for metagenomic binning, comparative biology and taxonomic classification.</title>
        <authorList>
            <person name="Goeker M."/>
        </authorList>
    </citation>
    <scope>NUCLEOTIDE SEQUENCE [LARGE SCALE GENOMIC DNA]</scope>
    <source>
        <strain evidence="3 4">DSM 40526</strain>
    </source>
</reference>
<sequence length="458" mass="48415">MFFIDTLELEGLGNRSYLAGGAHTAVAVDPPRDVDQVLAMAARRGVRISHVVETHVHNDYVTGGLDLARLTGAAYLVPAAARVSFDRTPVHDGDTFAVDDGITLRALVTPGHTPHHTSYVLEERGSSVAVFTGGSLLIGTVGRPDLVEPRLTEELARAQHASARRLAAELPDGTKVLPTHGFGSFCSSAQADGDATTIGKEKAGNDALVQEVDSFVSALLAGLDDVPAYYAHMGPANAAGPAPVDLTAPPVADAADIAARLAAGEWVVDLRNRIAFARGHVAGSFNFEADGKIATYLAWLIPWGKPVTLLAESPEQLAKAQRELARVGIDRPAAAATGEPVDWISAHEQLRGFPRATFADLAALDPYEHRIVLDVRRDSERADGWIKDSVHIPIHQLHRRQHEVPAGVVWVHCAGGMRAGIAASLLDAAGRDVVAVDDSFDAARSAGLPMVTGPRPGS</sequence>
<dbReference type="Gene3D" id="3.40.250.10">
    <property type="entry name" value="Rhodanese-like domain"/>
    <property type="match status" value="2"/>
</dbReference>
<dbReference type="PANTHER" id="PTHR43084:SF1">
    <property type="entry name" value="PERSULFIDE DIOXYGENASE ETHE1, MITOCHONDRIAL"/>
    <property type="match status" value="1"/>
</dbReference>
<dbReference type="RefSeq" id="WP_189970029.1">
    <property type="nucleotide sequence ID" value="NZ_BMVL01000006.1"/>
</dbReference>
<dbReference type="Pfam" id="PF00753">
    <property type="entry name" value="Lactamase_B"/>
    <property type="match status" value="1"/>
</dbReference>
<dbReference type="InterPro" id="IPR044528">
    <property type="entry name" value="POD-like_MBL-fold"/>
</dbReference>
<dbReference type="PANTHER" id="PTHR43084">
    <property type="entry name" value="PERSULFIDE DIOXYGENASE ETHE1"/>
    <property type="match status" value="1"/>
</dbReference>
<dbReference type="InterPro" id="IPR001279">
    <property type="entry name" value="Metallo-B-lactamas"/>
</dbReference>
<organism evidence="3 4">
    <name type="scientific">Streptomyces avidinii</name>
    <dbReference type="NCBI Taxonomy" id="1895"/>
    <lineage>
        <taxon>Bacteria</taxon>
        <taxon>Bacillati</taxon>
        <taxon>Actinomycetota</taxon>
        <taxon>Actinomycetes</taxon>
        <taxon>Kitasatosporales</taxon>
        <taxon>Streptomycetaceae</taxon>
        <taxon>Streptomyces</taxon>
    </lineage>
</organism>
<comment type="caution">
    <text evidence="3">The sequence shown here is derived from an EMBL/GenBank/DDBJ whole genome shotgun (WGS) entry which is preliminary data.</text>
</comment>
<dbReference type="EMBL" id="JAGGLQ010000006">
    <property type="protein sequence ID" value="MBP2037743.1"/>
    <property type="molecule type" value="Genomic_DNA"/>
</dbReference>
<keyword evidence="1" id="KW-0479">Metal-binding</keyword>
<dbReference type="CDD" id="cd07724">
    <property type="entry name" value="POD-like_MBL-fold"/>
    <property type="match status" value="1"/>
</dbReference>
<dbReference type="InterPro" id="IPR001763">
    <property type="entry name" value="Rhodanese-like_dom"/>
</dbReference>
<proteinExistence type="predicted"/>
<dbReference type="PROSITE" id="PS50206">
    <property type="entry name" value="RHODANESE_3"/>
    <property type="match status" value="2"/>
</dbReference>
<gene>
    <name evidence="3" type="ORF">J2Z77_003550</name>
</gene>
<evidence type="ECO:0000313" key="3">
    <source>
        <dbReference type="EMBL" id="MBP2037743.1"/>
    </source>
</evidence>
<dbReference type="InterPro" id="IPR036866">
    <property type="entry name" value="RibonucZ/Hydroxyglut_hydro"/>
</dbReference>
<protein>
    <submittedName>
        <fullName evidence="3">Glyoxylase-like metal-dependent hydrolase (Beta-lactamase superfamily II)/rhodanese-related sulfurtransferase</fullName>
    </submittedName>
</protein>
<evidence type="ECO:0000259" key="2">
    <source>
        <dbReference type="PROSITE" id="PS50206"/>
    </source>
</evidence>
<dbReference type="SUPFAM" id="SSF52821">
    <property type="entry name" value="Rhodanese/Cell cycle control phosphatase"/>
    <property type="match status" value="2"/>
</dbReference>
<dbReference type="SMART" id="SM00849">
    <property type="entry name" value="Lactamase_B"/>
    <property type="match status" value="1"/>
</dbReference>
<accession>A0ABS4L6P4</accession>
<feature type="domain" description="Rhodanese" evidence="2">
    <location>
        <begin position="261"/>
        <end position="343"/>
    </location>
</feature>
<dbReference type="InterPro" id="IPR036873">
    <property type="entry name" value="Rhodanese-like_dom_sf"/>
</dbReference>
<evidence type="ECO:0000313" key="4">
    <source>
        <dbReference type="Proteomes" id="UP001519310"/>
    </source>
</evidence>
<dbReference type="SUPFAM" id="SSF56281">
    <property type="entry name" value="Metallo-hydrolase/oxidoreductase"/>
    <property type="match status" value="1"/>
</dbReference>
<dbReference type="Gene3D" id="3.60.15.10">
    <property type="entry name" value="Ribonuclease Z/Hydroxyacylglutathione hydrolase-like"/>
    <property type="match status" value="1"/>
</dbReference>
<dbReference type="Proteomes" id="UP001519310">
    <property type="component" value="Unassembled WGS sequence"/>
</dbReference>
<name>A0ABS4L6P4_STRAV</name>
<evidence type="ECO:0000256" key="1">
    <source>
        <dbReference type="ARBA" id="ARBA00022723"/>
    </source>
</evidence>
<dbReference type="InterPro" id="IPR051682">
    <property type="entry name" value="Mito_Persulfide_Diox"/>
</dbReference>
<dbReference type="CDD" id="cd00158">
    <property type="entry name" value="RHOD"/>
    <property type="match status" value="1"/>
</dbReference>
<keyword evidence="4" id="KW-1185">Reference proteome</keyword>
<dbReference type="Pfam" id="PF00581">
    <property type="entry name" value="Rhodanese"/>
    <property type="match status" value="1"/>
</dbReference>